<dbReference type="SUPFAM" id="SSF53098">
    <property type="entry name" value="Ribonuclease H-like"/>
    <property type="match status" value="1"/>
</dbReference>
<dbReference type="InterPro" id="IPR036397">
    <property type="entry name" value="RNaseH_sf"/>
</dbReference>
<dbReference type="PANTHER" id="PTHR42648:SF11">
    <property type="entry name" value="TRANSPOSON TY4-P GAG-POL POLYPROTEIN"/>
    <property type="match status" value="1"/>
</dbReference>
<dbReference type="GO" id="GO:0004519">
    <property type="term" value="F:endonuclease activity"/>
    <property type="evidence" value="ECO:0007669"/>
    <property type="project" value="UniProtKB-KW"/>
</dbReference>
<reference evidence="10" key="1">
    <citation type="journal article" date="2012" name="Nat. Biotechnol.">
        <title>Draft genome sequence of pigeonpea (Cajanus cajan), an orphan legume crop of resource-poor farmers.</title>
        <authorList>
            <person name="Varshney R.K."/>
            <person name="Chen W."/>
            <person name="Li Y."/>
            <person name="Bharti A.K."/>
            <person name="Saxena R.K."/>
            <person name="Schlueter J.A."/>
            <person name="Donoghue M.T."/>
            <person name="Azam S."/>
            <person name="Fan G."/>
            <person name="Whaley A.M."/>
            <person name="Farmer A.D."/>
            <person name="Sheridan J."/>
            <person name="Iwata A."/>
            <person name="Tuteja R."/>
            <person name="Penmetsa R.V."/>
            <person name="Wu W."/>
            <person name="Upadhyaya H.D."/>
            <person name="Yang S.P."/>
            <person name="Shah T."/>
            <person name="Saxena K.B."/>
            <person name="Michael T."/>
            <person name="McCombie W.R."/>
            <person name="Yang B."/>
            <person name="Zhang G."/>
            <person name="Yang H."/>
            <person name="Wang J."/>
            <person name="Spillane C."/>
            <person name="Cook D.R."/>
            <person name="May G.D."/>
            <person name="Xu X."/>
            <person name="Jackson S.A."/>
        </authorList>
    </citation>
    <scope>NUCLEOTIDE SEQUENCE [LARGE SCALE GENOMIC DNA]</scope>
</reference>
<evidence type="ECO:0000256" key="7">
    <source>
        <dbReference type="ARBA" id="ARBA00022918"/>
    </source>
</evidence>
<dbReference type="Gramene" id="C.cajan_36201.t">
    <property type="protein sequence ID" value="C.cajan_36201.t"/>
    <property type="gene ID" value="C.cajan_36201"/>
</dbReference>
<dbReference type="GO" id="GO:0006310">
    <property type="term" value="P:DNA recombination"/>
    <property type="evidence" value="ECO:0007669"/>
    <property type="project" value="UniProtKB-KW"/>
</dbReference>
<dbReference type="PANTHER" id="PTHR42648">
    <property type="entry name" value="TRANSPOSASE, PUTATIVE-RELATED"/>
    <property type="match status" value="1"/>
</dbReference>
<dbReference type="Proteomes" id="UP000075243">
    <property type="component" value="Unassembled WGS sequence"/>
</dbReference>
<organism evidence="10 11">
    <name type="scientific">Cajanus cajan</name>
    <name type="common">Pigeon pea</name>
    <name type="synonym">Cajanus indicus</name>
    <dbReference type="NCBI Taxonomy" id="3821"/>
    <lineage>
        <taxon>Eukaryota</taxon>
        <taxon>Viridiplantae</taxon>
        <taxon>Streptophyta</taxon>
        <taxon>Embryophyta</taxon>
        <taxon>Tracheophyta</taxon>
        <taxon>Spermatophyta</taxon>
        <taxon>Magnoliopsida</taxon>
        <taxon>eudicotyledons</taxon>
        <taxon>Gunneridae</taxon>
        <taxon>Pentapetalae</taxon>
        <taxon>rosids</taxon>
        <taxon>fabids</taxon>
        <taxon>Fabales</taxon>
        <taxon>Fabaceae</taxon>
        <taxon>Papilionoideae</taxon>
        <taxon>50 kb inversion clade</taxon>
        <taxon>NPAAA clade</taxon>
        <taxon>indigoferoid/millettioid clade</taxon>
        <taxon>Phaseoleae</taxon>
        <taxon>Cajanus</taxon>
    </lineage>
</organism>
<keyword evidence="2" id="KW-0479">Metal-binding</keyword>
<evidence type="ECO:0000256" key="6">
    <source>
        <dbReference type="ARBA" id="ARBA00022908"/>
    </source>
</evidence>
<evidence type="ECO:0000256" key="2">
    <source>
        <dbReference type="ARBA" id="ARBA00022723"/>
    </source>
</evidence>
<keyword evidence="7" id="KW-0695">RNA-directed DNA polymerase</keyword>
<name>A0A151RA85_CAJCA</name>
<keyword evidence="8" id="KW-0548">Nucleotidyltransferase</keyword>
<dbReference type="GO" id="GO:0003676">
    <property type="term" value="F:nucleic acid binding"/>
    <property type="evidence" value="ECO:0007669"/>
    <property type="project" value="InterPro"/>
</dbReference>
<evidence type="ECO:0000313" key="10">
    <source>
        <dbReference type="EMBL" id="KYP39530.1"/>
    </source>
</evidence>
<keyword evidence="1" id="KW-0540">Nuclease</keyword>
<keyword evidence="8" id="KW-0239">DNA-directed DNA polymerase</keyword>
<dbReference type="AlphaFoldDB" id="A0A151RA85"/>
<proteinExistence type="predicted"/>
<evidence type="ECO:0000256" key="1">
    <source>
        <dbReference type="ARBA" id="ARBA00022722"/>
    </source>
</evidence>
<evidence type="ECO:0000256" key="5">
    <source>
        <dbReference type="ARBA" id="ARBA00022842"/>
    </source>
</evidence>
<keyword evidence="6" id="KW-0229">DNA integration</keyword>
<keyword evidence="3" id="KW-0255">Endonuclease</keyword>
<evidence type="ECO:0000256" key="8">
    <source>
        <dbReference type="ARBA" id="ARBA00022932"/>
    </source>
</evidence>
<dbReference type="GO" id="GO:0015074">
    <property type="term" value="P:DNA integration"/>
    <property type="evidence" value="ECO:0007669"/>
    <property type="project" value="UniProtKB-KW"/>
</dbReference>
<dbReference type="GO" id="GO:0046872">
    <property type="term" value="F:metal ion binding"/>
    <property type="evidence" value="ECO:0007669"/>
    <property type="project" value="UniProtKB-KW"/>
</dbReference>
<accession>A0A151RA85</accession>
<dbReference type="InterPro" id="IPR012337">
    <property type="entry name" value="RNaseH-like_sf"/>
</dbReference>
<keyword evidence="11" id="KW-1185">Reference proteome</keyword>
<evidence type="ECO:0000256" key="9">
    <source>
        <dbReference type="ARBA" id="ARBA00023172"/>
    </source>
</evidence>
<keyword evidence="9" id="KW-0233">DNA recombination</keyword>
<sequence length="235" mass="28751">MKTLQVQMKLETQYKRSFVRLRGPPKYDAITIIIEQYPFHFERDICTTYDNKRLKLLYQKNMMRDFPTLKENNKACEGCLLGKQHRLVFSTRKAWRAKDMLELIHTDICRLMRTPSLYNNRYFILFIDDFSRMTWLYFFKEKSKIFGIFKKFKALAEKQRGKHIKLNNLKKKQKERQKIRVHFLHNNNKILQVKQYSTIKYHFIREMETTKQIQLKYYTIEEQVINIFTKALPKI</sequence>
<evidence type="ECO:0000256" key="4">
    <source>
        <dbReference type="ARBA" id="ARBA00022801"/>
    </source>
</evidence>
<dbReference type="InterPro" id="IPR039537">
    <property type="entry name" value="Retrotran_Ty1/copia-like"/>
</dbReference>
<keyword evidence="4" id="KW-0378">Hydrolase</keyword>
<protein>
    <submittedName>
        <fullName evidence="10">Retrovirus-related Pol polyprotein from transposon TNT 1-94</fullName>
    </submittedName>
</protein>
<keyword evidence="8" id="KW-0808">Transferase</keyword>
<dbReference type="GO" id="GO:0016787">
    <property type="term" value="F:hydrolase activity"/>
    <property type="evidence" value="ECO:0007669"/>
    <property type="project" value="UniProtKB-KW"/>
</dbReference>
<keyword evidence="5" id="KW-0460">Magnesium</keyword>
<dbReference type="EMBL" id="KQ483900">
    <property type="protein sequence ID" value="KYP39530.1"/>
    <property type="molecule type" value="Genomic_DNA"/>
</dbReference>
<dbReference type="GO" id="GO:0003887">
    <property type="term" value="F:DNA-directed DNA polymerase activity"/>
    <property type="evidence" value="ECO:0007669"/>
    <property type="project" value="UniProtKB-KW"/>
</dbReference>
<gene>
    <name evidence="10" type="ORF">KK1_039153</name>
</gene>
<evidence type="ECO:0000313" key="11">
    <source>
        <dbReference type="Proteomes" id="UP000075243"/>
    </source>
</evidence>
<evidence type="ECO:0000256" key="3">
    <source>
        <dbReference type="ARBA" id="ARBA00022759"/>
    </source>
</evidence>
<dbReference type="GO" id="GO:0003964">
    <property type="term" value="F:RNA-directed DNA polymerase activity"/>
    <property type="evidence" value="ECO:0007669"/>
    <property type="project" value="UniProtKB-KW"/>
</dbReference>
<dbReference type="Gene3D" id="3.30.420.10">
    <property type="entry name" value="Ribonuclease H-like superfamily/Ribonuclease H"/>
    <property type="match status" value="1"/>
</dbReference>